<organism evidence="4 5">
    <name type="scientific">Candidatus Contendobacter odensis Run_B_J11</name>
    <dbReference type="NCBI Taxonomy" id="1400861"/>
    <lineage>
        <taxon>Bacteria</taxon>
        <taxon>Pseudomonadati</taxon>
        <taxon>Pseudomonadota</taxon>
        <taxon>Gammaproteobacteria</taxon>
        <taxon>Candidatus Competibacteraceae</taxon>
        <taxon>Candidatus Contendibacter</taxon>
    </lineage>
</organism>
<sequence>MDQVTQQNAALVEQTAAASHAMGDQAQELQNLMGFFTLDEHGGTTSRIATASRSAAGPGTHSGASAKPALSKPRSVAKLHSGTRPAPAPSQPAARRTPVERKPTTTASSSEEWEEF</sequence>
<dbReference type="GO" id="GO:0005886">
    <property type="term" value="C:plasma membrane"/>
    <property type="evidence" value="ECO:0007669"/>
    <property type="project" value="TreeGrafter"/>
</dbReference>
<evidence type="ECO:0000313" key="5">
    <source>
        <dbReference type="Proteomes" id="UP000019184"/>
    </source>
</evidence>
<evidence type="ECO:0008006" key="6">
    <source>
        <dbReference type="Google" id="ProtNLM"/>
    </source>
</evidence>
<dbReference type="PANTHER" id="PTHR43531:SF14">
    <property type="entry name" value="METHYL-ACCEPTING CHEMOTAXIS PROTEIN I-RELATED"/>
    <property type="match status" value="1"/>
</dbReference>
<proteinExistence type="inferred from homology"/>
<comment type="caution">
    <text evidence="4">The sequence shown here is derived from an EMBL/GenBank/DDBJ whole genome shotgun (WGS) entry which is preliminary data.</text>
</comment>
<dbReference type="Proteomes" id="UP000019184">
    <property type="component" value="Unassembled WGS sequence"/>
</dbReference>
<feature type="compositionally biased region" description="Low complexity" evidence="3">
    <location>
        <begin position="46"/>
        <end position="56"/>
    </location>
</feature>
<feature type="region of interest" description="Disordered" evidence="3">
    <location>
        <begin position="46"/>
        <end position="116"/>
    </location>
</feature>
<accession>A0A7U7GB76</accession>
<dbReference type="AlphaFoldDB" id="A0A7U7GB76"/>
<dbReference type="InterPro" id="IPR051310">
    <property type="entry name" value="MCP_chemotaxis"/>
</dbReference>
<evidence type="ECO:0000313" key="4">
    <source>
        <dbReference type="EMBL" id="CDH44573.1"/>
    </source>
</evidence>
<dbReference type="GO" id="GO:0006935">
    <property type="term" value="P:chemotaxis"/>
    <property type="evidence" value="ECO:0007669"/>
    <property type="project" value="TreeGrafter"/>
</dbReference>
<dbReference type="PANTHER" id="PTHR43531">
    <property type="entry name" value="PROTEIN ICFG"/>
    <property type="match status" value="1"/>
</dbReference>
<evidence type="ECO:0000256" key="2">
    <source>
        <dbReference type="ARBA" id="ARBA00029447"/>
    </source>
</evidence>
<dbReference type="EMBL" id="CBTK010000085">
    <property type="protein sequence ID" value="CDH44573.1"/>
    <property type="molecule type" value="Genomic_DNA"/>
</dbReference>
<keyword evidence="5" id="KW-1185">Reference proteome</keyword>
<comment type="similarity">
    <text evidence="2">Belongs to the methyl-accepting chemotaxis (MCP) protein family.</text>
</comment>
<dbReference type="GO" id="GO:0004888">
    <property type="term" value="F:transmembrane signaling receptor activity"/>
    <property type="evidence" value="ECO:0007669"/>
    <property type="project" value="TreeGrafter"/>
</dbReference>
<protein>
    <recommendedName>
        <fullName evidence="6">Methyl-accepting chemotaxis protein</fullName>
    </recommendedName>
</protein>
<evidence type="ECO:0000256" key="1">
    <source>
        <dbReference type="ARBA" id="ARBA00022481"/>
    </source>
</evidence>
<name>A0A7U7GB76_9GAMM</name>
<evidence type="ECO:0000256" key="3">
    <source>
        <dbReference type="SAM" id="MobiDB-lite"/>
    </source>
</evidence>
<keyword evidence="1" id="KW-0488">Methylation</keyword>
<reference evidence="4 5" key="1">
    <citation type="journal article" date="2014" name="ISME J.">
        <title>Candidatus Competibacter-lineage genomes retrieved from metagenomes reveal functional metabolic diversity.</title>
        <authorList>
            <person name="McIlroy S.J."/>
            <person name="Albertsen M."/>
            <person name="Andresen E.K."/>
            <person name="Saunders A.M."/>
            <person name="Kristiansen R."/>
            <person name="Stokholm-Bjerregaard M."/>
            <person name="Nielsen K.L."/>
            <person name="Nielsen P.H."/>
        </authorList>
    </citation>
    <scope>NUCLEOTIDE SEQUENCE [LARGE SCALE GENOMIC DNA]</scope>
    <source>
        <strain evidence="4 5">Run_B_J11</strain>
    </source>
</reference>
<gene>
    <name evidence="4" type="ORF">BN874_1750001</name>
</gene>